<accession>D4H8S8</accession>
<dbReference type="PANTHER" id="PTHR42792">
    <property type="entry name" value="FLAGELLIN"/>
    <property type="match status" value="1"/>
</dbReference>
<dbReference type="PRINTS" id="PR00207">
    <property type="entry name" value="FLAGELLIN"/>
</dbReference>
<dbReference type="Pfam" id="PF00669">
    <property type="entry name" value="Flagellin_N"/>
    <property type="match status" value="1"/>
</dbReference>
<name>D4H8S8_DENA2</name>
<gene>
    <name evidence="2" type="ordered locus">Dacet_1662</name>
</gene>
<reference evidence="2 3" key="1">
    <citation type="journal article" date="2010" name="Stand. Genomic Sci.">
        <title>Complete genome sequence of Denitrovibrio acetiphilus type strain (N2460).</title>
        <authorList>
            <person name="Kiss H."/>
            <person name="Lang E."/>
            <person name="Lapidus A."/>
            <person name="Copeland A."/>
            <person name="Nolan M."/>
            <person name="Glavina Del Rio T."/>
            <person name="Chen F."/>
            <person name="Lucas S."/>
            <person name="Tice H."/>
            <person name="Cheng J.F."/>
            <person name="Han C."/>
            <person name="Goodwin L."/>
            <person name="Pitluck S."/>
            <person name="Liolios K."/>
            <person name="Pati A."/>
            <person name="Ivanova N."/>
            <person name="Mavromatis K."/>
            <person name="Chen A."/>
            <person name="Palaniappan K."/>
            <person name="Land M."/>
            <person name="Hauser L."/>
            <person name="Chang Y.J."/>
            <person name="Jeffries C.D."/>
            <person name="Detter J.C."/>
            <person name="Brettin T."/>
            <person name="Spring S."/>
            <person name="Rohde M."/>
            <person name="Goker M."/>
            <person name="Woyke T."/>
            <person name="Bristow J."/>
            <person name="Eisen J.A."/>
            <person name="Markowitz V."/>
            <person name="Hugenholtz P."/>
            <person name="Kyrpides N.C."/>
            <person name="Klenk H.P."/>
        </authorList>
    </citation>
    <scope>NUCLEOTIDE SEQUENCE [LARGE SCALE GENOMIC DNA]</scope>
    <source>
        <strain evidence="3">DSM 12809 / NBRC 114555 / N2460</strain>
    </source>
</reference>
<dbReference type="InParanoid" id="D4H8S8"/>
<dbReference type="AlphaFoldDB" id="D4H8S8"/>
<feature type="domain" description="Flagellin N-terminal" evidence="1">
    <location>
        <begin position="34"/>
        <end position="130"/>
    </location>
</feature>
<proteinExistence type="predicted"/>
<dbReference type="PaxDb" id="522772-Dacet_1662"/>
<dbReference type="OrthoDB" id="9796789at2"/>
<dbReference type="eggNOG" id="COG1344">
    <property type="taxonomic scope" value="Bacteria"/>
</dbReference>
<dbReference type="GO" id="GO:0009288">
    <property type="term" value="C:bacterial-type flagellum"/>
    <property type="evidence" value="ECO:0007669"/>
    <property type="project" value="InterPro"/>
</dbReference>
<organism evidence="2 3">
    <name type="scientific">Denitrovibrio acetiphilus (strain DSM 12809 / NBRC 114555 / N2460)</name>
    <dbReference type="NCBI Taxonomy" id="522772"/>
    <lineage>
        <taxon>Bacteria</taxon>
        <taxon>Pseudomonadati</taxon>
        <taxon>Deferribacterota</taxon>
        <taxon>Deferribacteres</taxon>
        <taxon>Deferribacterales</taxon>
        <taxon>Geovibrionaceae</taxon>
        <taxon>Denitrovibrio</taxon>
    </lineage>
</organism>
<evidence type="ECO:0000313" key="2">
    <source>
        <dbReference type="EMBL" id="ADD68427.1"/>
    </source>
</evidence>
<evidence type="ECO:0000313" key="3">
    <source>
        <dbReference type="Proteomes" id="UP000002012"/>
    </source>
</evidence>
<dbReference type="SUPFAM" id="SSF64518">
    <property type="entry name" value="Phase 1 flagellin"/>
    <property type="match status" value="1"/>
</dbReference>
<dbReference type="InterPro" id="IPR001492">
    <property type="entry name" value="Flagellin"/>
</dbReference>
<dbReference type="EMBL" id="CP001968">
    <property type="protein sequence ID" value="ADD68427.1"/>
    <property type="molecule type" value="Genomic_DNA"/>
</dbReference>
<dbReference type="KEGG" id="dap:Dacet_1662"/>
<dbReference type="GO" id="GO:0005198">
    <property type="term" value="F:structural molecule activity"/>
    <property type="evidence" value="ECO:0007669"/>
    <property type="project" value="InterPro"/>
</dbReference>
<keyword evidence="2" id="KW-0282">Flagellum</keyword>
<protein>
    <submittedName>
        <fullName evidence="2">Flagellin domain protein</fullName>
    </submittedName>
</protein>
<sequence length="245" mass="25884">MIDRINTSLSVGVDRATKKAANALEKVTDKIAGTTSNAVDNAVLVRLNTAYNENYQQARNAQDSISYMQTRDGALSSVNGMLQDLRDLAVSMGNPILNESDKELIAGQANSIMQGIESFASSSEFNSHQIIGDVGLSSLGLDGLDFGSDGTLSAIDSAISSVVGKRAETGASISTLNARIDNLTNTNINLAEASESYTGSLVEDIVELNQSVTEAMVSVKALGTFLEIDRKSVMGLLELIDSPKD</sequence>
<dbReference type="Proteomes" id="UP000002012">
    <property type="component" value="Chromosome"/>
</dbReference>
<dbReference type="Gene3D" id="1.20.1330.10">
    <property type="entry name" value="f41 fragment of flagellin, N-terminal domain"/>
    <property type="match status" value="2"/>
</dbReference>
<keyword evidence="3" id="KW-1185">Reference proteome</keyword>
<dbReference type="STRING" id="522772.Dacet_1662"/>
<evidence type="ECO:0000259" key="1">
    <source>
        <dbReference type="Pfam" id="PF00669"/>
    </source>
</evidence>
<dbReference type="PANTHER" id="PTHR42792:SF2">
    <property type="entry name" value="FLAGELLIN"/>
    <property type="match status" value="1"/>
</dbReference>
<keyword evidence="2" id="KW-0966">Cell projection</keyword>
<dbReference type="RefSeq" id="WP_013010938.1">
    <property type="nucleotide sequence ID" value="NC_013943.1"/>
</dbReference>
<dbReference type="HOGENOM" id="CLU_1132153_0_0_0"/>
<keyword evidence="2" id="KW-0969">Cilium</keyword>
<dbReference type="InterPro" id="IPR001029">
    <property type="entry name" value="Flagellin_N"/>
</dbReference>